<dbReference type="InterPro" id="IPR020084">
    <property type="entry name" value="NUDIX_hydrolase_CS"/>
</dbReference>
<evidence type="ECO:0000313" key="7">
    <source>
        <dbReference type="Proteomes" id="UP000595046"/>
    </source>
</evidence>
<dbReference type="KEGG" id="sbat:G4Z16_22550"/>
<comment type="similarity">
    <text evidence="2 4">Belongs to the Nudix hydrolase family.</text>
</comment>
<dbReference type="PANTHER" id="PTHR43046:SF14">
    <property type="entry name" value="MUTT_NUDIX FAMILY PROTEIN"/>
    <property type="match status" value="1"/>
</dbReference>
<dbReference type="PROSITE" id="PS00893">
    <property type="entry name" value="NUDIX_BOX"/>
    <property type="match status" value="1"/>
</dbReference>
<dbReference type="AlphaFoldDB" id="A0A7T1T973"/>
<organism evidence="6 7">
    <name type="scientific">Streptomyces bathyalis</name>
    <dbReference type="NCBI Taxonomy" id="2710756"/>
    <lineage>
        <taxon>Bacteria</taxon>
        <taxon>Bacillati</taxon>
        <taxon>Actinomycetota</taxon>
        <taxon>Actinomycetes</taxon>
        <taxon>Kitasatosporales</taxon>
        <taxon>Streptomycetaceae</taxon>
        <taxon>Streptomyces</taxon>
    </lineage>
</organism>
<dbReference type="EMBL" id="CP048882">
    <property type="protein sequence ID" value="QPP08720.1"/>
    <property type="molecule type" value="Genomic_DNA"/>
</dbReference>
<name>A0A7T1T973_9ACTN</name>
<dbReference type="RefSeq" id="WP_197352505.1">
    <property type="nucleotide sequence ID" value="NZ_CP048882.1"/>
</dbReference>
<evidence type="ECO:0000256" key="3">
    <source>
        <dbReference type="ARBA" id="ARBA00022801"/>
    </source>
</evidence>
<dbReference type="InterPro" id="IPR000086">
    <property type="entry name" value="NUDIX_hydrolase_dom"/>
</dbReference>
<evidence type="ECO:0000256" key="1">
    <source>
        <dbReference type="ARBA" id="ARBA00001946"/>
    </source>
</evidence>
<keyword evidence="7" id="KW-1185">Reference proteome</keyword>
<dbReference type="InterPro" id="IPR020476">
    <property type="entry name" value="Nudix_hydrolase"/>
</dbReference>
<dbReference type="Gene3D" id="3.90.79.10">
    <property type="entry name" value="Nucleoside Triphosphate Pyrophosphohydrolase"/>
    <property type="match status" value="1"/>
</dbReference>
<keyword evidence="3 4" id="KW-0378">Hydrolase</keyword>
<evidence type="ECO:0000313" key="6">
    <source>
        <dbReference type="EMBL" id="QPP08720.1"/>
    </source>
</evidence>
<dbReference type="PRINTS" id="PR00502">
    <property type="entry name" value="NUDIXFAMILY"/>
</dbReference>
<dbReference type="Pfam" id="PF00293">
    <property type="entry name" value="NUDIX"/>
    <property type="match status" value="1"/>
</dbReference>
<dbReference type="PROSITE" id="PS51462">
    <property type="entry name" value="NUDIX"/>
    <property type="match status" value="1"/>
</dbReference>
<dbReference type="PANTHER" id="PTHR43046">
    <property type="entry name" value="GDP-MANNOSE MANNOSYL HYDROLASE"/>
    <property type="match status" value="1"/>
</dbReference>
<evidence type="ECO:0000256" key="4">
    <source>
        <dbReference type="RuleBase" id="RU003476"/>
    </source>
</evidence>
<dbReference type="Proteomes" id="UP000595046">
    <property type="component" value="Chromosome"/>
</dbReference>
<accession>A0A7T1T973</accession>
<comment type="cofactor">
    <cofactor evidence="1">
        <name>Mg(2+)</name>
        <dbReference type="ChEBI" id="CHEBI:18420"/>
    </cofactor>
</comment>
<proteinExistence type="inferred from homology"/>
<evidence type="ECO:0000256" key="2">
    <source>
        <dbReference type="ARBA" id="ARBA00005582"/>
    </source>
</evidence>
<protein>
    <submittedName>
        <fullName evidence="6">NUDIX domain-containing protein</fullName>
    </submittedName>
</protein>
<gene>
    <name evidence="6" type="ORF">G4Z16_22550</name>
</gene>
<dbReference type="InterPro" id="IPR015797">
    <property type="entry name" value="NUDIX_hydrolase-like_dom_sf"/>
</dbReference>
<evidence type="ECO:0000259" key="5">
    <source>
        <dbReference type="PROSITE" id="PS51462"/>
    </source>
</evidence>
<dbReference type="SUPFAM" id="SSF55811">
    <property type="entry name" value="Nudix"/>
    <property type="match status" value="1"/>
</dbReference>
<reference evidence="7" key="1">
    <citation type="submission" date="2020-02" db="EMBL/GenBank/DDBJ databases">
        <title>Streptomyces sp. ASO4wet.</title>
        <authorList>
            <person name="Risdian C."/>
            <person name="Landwehr W."/>
            <person name="Schupp P."/>
            <person name="Wink J."/>
        </authorList>
    </citation>
    <scope>NUCLEOTIDE SEQUENCE [LARGE SCALE GENOMIC DNA]</scope>
    <source>
        <strain evidence="7">ASO4wet</strain>
    </source>
</reference>
<sequence>MTDYRHQPQPLVTGPRNMALLAFHDARDQPEDSAFDDAPMGYALVVLWHEGKVLMVYERERECWELPGGGIEPGESPRAAAVRELWEETGQLLEPGELRFVGHTRTALGTTGRVLYGGVFTAHTDRPRTFAPNNEVSAVHWRADGEPLPGGGMVQTVDEYIVDLCRD</sequence>
<dbReference type="CDD" id="cd02883">
    <property type="entry name" value="NUDIX_Hydrolase"/>
    <property type="match status" value="1"/>
</dbReference>
<dbReference type="GO" id="GO:0016787">
    <property type="term" value="F:hydrolase activity"/>
    <property type="evidence" value="ECO:0007669"/>
    <property type="project" value="UniProtKB-KW"/>
</dbReference>
<feature type="domain" description="Nudix hydrolase" evidence="5">
    <location>
        <begin position="35"/>
        <end position="167"/>
    </location>
</feature>